<dbReference type="AlphaFoldDB" id="A0A1E3PKW0"/>
<comment type="catalytic activity">
    <reaction evidence="7">
        <text>a ribonucleoside 5'-triphosphate + AMP = a ribonucleoside 5'-diphosphate + ADP</text>
        <dbReference type="Rhea" id="RHEA:13749"/>
        <dbReference type="ChEBI" id="CHEBI:57930"/>
        <dbReference type="ChEBI" id="CHEBI:61557"/>
        <dbReference type="ChEBI" id="CHEBI:456215"/>
        <dbReference type="ChEBI" id="CHEBI:456216"/>
        <dbReference type="EC" id="2.7.4.10"/>
    </reaction>
</comment>
<dbReference type="Gene3D" id="3.40.50.300">
    <property type="entry name" value="P-loop containing nucleotide triphosphate hydrolases"/>
    <property type="match status" value="1"/>
</dbReference>
<dbReference type="CDD" id="cd01428">
    <property type="entry name" value="ADK"/>
    <property type="match status" value="1"/>
</dbReference>
<name>A0A1E3PKW0_9ASCO</name>
<keyword evidence="4 7" id="KW-0418">Kinase</keyword>
<evidence type="ECO:0000256" key="2">
    <source>
        <dbReference type="ARBA" id="ARBA00022679"/>
    </source>
</evidence>
<dbReference type="FunFam" id="3.40.50.300:FF:000106">
    <property type="entry name" value="Adenylate kinase mitochondrial"/>
    <property type="match status" value="1"/>
</dbReference>
<dbReference type="PANTHER" id="PTHR23359">
    <property type="entry name" value="NUCLEOTIDE KINASE"/>
    <property type="match status" value="1"/>
</dbReference>
<feature type="binding site" evidence="7">
    <location>
        <position position="45"/>
    </location>
    <ligand>
        <name>AMP</name>
        <dbReference type="ChEBI" id="CHEBI:456215"/>
    </ligand>
</feature>
<dbReference type="Pfam" id="PF05191">
    <property type="entry name" value="ADK_lid"/>
    <property type="match status" value="1"/>
</dbReference>
<dbReference type="GO" id="GO:0005759">
    <property type="term" value="C:mitochondrial matrix"/>
    <property type="evidence" value="ECO:0007669"/>
    <property type="project" value="UniProtKB-SubCell"/>
</dbReference>
<feature type="binding site" evidence="7">
    <location>
        <position position="50"/>
    </location>
    <ligand>
        <name>AMP</name>
        <dbReference type="ChEBI" id="CHEBI:456215"/>
    </ligand>
</feature>
<feature type="binding site" evidence="7">
    <location>
        <position position="144"/>
    </location>
    <ligand>
        <name>GTP</name>
        <dbReference type="ChEBI" id="CHEBI:37565"/>
    </ligand>
</feature>
<dbReference type="PROSITE" id="PS00113">
    <property type="entry name" value="ADENYLATE_KINASE"/>
    <property type="match status" value="1"/>
</dbReference>
<evidence type="ECO:0000313" key="10">
    <source>
        <dbReference type="Proteomes" id="UP000095009"/>
    </source>
</evidence>
<feature type="binding site" evidence="7">
    <location>
        <begin position="153"/>
        <end position="154"/>
    </location>
    <ligand>
        <name>GTP</name>
        <dbReference type="ChEBI" id="CHEBI:37565"/>
    </ligand>
</feature>
<dbReference type="SUPFAM" id="SSF57774">
    <property type="entry name" value="Microbial and mitochondrial ADK, insert 'zinc finger' domain"/>
    <property type="match status" value="1"/>
</dbReference>
<feature type="binding site" evidence="7">
    <location>
        <begin position="23"/>
        <end position="28"/>
    </location>
    <ligand>
        <name>GTP</name>
        <dbReference type="ChEBI" id="CHEBI:37565"/>
    </ligand>
</feature>
<proteinExistence type="inferred from homology"/>
<dbReference type="Proteomes" id="UP000095009">
    <property type="component" value="Unassembled WGS sequence"/>
</dbReference>
<dbReference type="HAMAP" id="MF_00235">
    <property type="entry name" value="Adenylate_kinase_Adk"/>
    <property type="match status" value="1"/>
</dbReference>
<gene>
    <name evidence="7" type="primary">ADK2</name>
    <name evidence="9" type="ORF">NADFUDRAFT_82619</name>
</gene>
<accession>A0A1E3PKW0</accession>
<protein>
    <recommendedName>
        <fullName evidence="7">GTP:AMP phosphotransferase, mitochondrial</fullName>
        <ecNumber evidence="7">2.7.4.10</ecNumber>
    </recommendedName>
    <alternativeName>
        <fullName evidence="7">Adenylate kinase 3</fullName>
        <shortName evidence="7">AK 3</shortName>
    </alternativeName>
</protein>
<dbReference type="InterPro" id="IPR036193">
    <property type="entry name" value="ADK_active_lid_dom_sf"/>
</dbReference>
<feature type="binding site" evidence="7">
    <location>
        <begin position="102"/>
        <end position="105"/>
    </location>
    <ligand>
        <name>AMP</name>
        <dbReference type="ChEBI" id="CHEBI:456215"/>
    </ligand>
</feature>
<feature type="binding site" evidence="7">
    <location>
        <begin position="71"/>
        <end position="73"/>
    </location>
    <ligand>
        <name>AMP</name>
        <dbReference type="ChEBI" id="CHEBI:456215"/>
    </ligand>
</feature>
<keyword evidence="10" id="KW-1185">Reference proteome</keyword>
<dbReference type="GO" id="GO:0005524">
    <property type="term" value="F:ATP binding"/>
    <property type="evidence" value="ECO:0007669"/>
    <property type="project" value="InterPro"/>
</dbReference>
<reference evidence="9 10" key="1">
    <citation type="journal article" date="2016" name="Proc. Natl. Acad. Sci. U.S.A.">
        <title>Comparative genomics of biotechnologically important yeasts.</title>
        <authorList>
            <person name="Riley R."/>
            <person name="Haridas S."/>
            <person name="Wolfe K.H."/>
            <person name="Lopes M.R."/>
            <person name="Hittinger C.T."/>
            <person name="Goeker M."/>
            <person name="Salamov A.A."/>
            <person name="Wisecaver J.H."/>
            <person name="Long T.M."/>
            <person name="Calvey C.H."/>
            <person name="Aerts A.L."/>
            <person name="Barry K.W."/>
            <person name="Choi C."/>
            <person name="Clum A."/>
            <person name="Coughlan A.Y."/>
            <person name="Deshpande S."/>
            <person name="Douglass A.P."/>
            <person name="Hanson S.J."/>
            <person name="Klenk H.-P."/>
            <person name="LaButti K.M."/>
            <person name="Lapidus A."/>
            <person name="Lindquist E.A."/>
            <person name="Lipzen A.M."/>
            <person name="Meier-Kolthoff J.P."/>
            <person name="Ohm R.A."/>
            <person name="Otillar R.P."/>
            <person name="Pangilinan J.L."/>
            <person name="Peng Y."/>
            <person name="Rokas A."/>
            <person name="Rosa C.A."/>
            <person name="Scheuner C."/>
            <person name="Sibirny A.A."/>
            <person name="Slot J.C."/>
            <person name="Stielow J.B."/>
            <person name="Sun H."/>
            <person name="Kurtzman C.P."/>
            <person name="Blackwell M."/>
            <person name="Grigoriev I.V."/>
            <person name="Jeffries T.W."/>
        </authorList>
    </citation>
    <scope>NUCLEOTIDE SEQUENCE [LARGE SCALE GENOMIC DNA]</scope>
    <source>
        <strain evidence="9 10">DSM 6958</strain>
    </source>
</reference>
<dbReference type="GO" id="GO:0006172">
    <property type="term" value="P:ADP biosynthetic process"/>
    <property type="evidence" value="ECO:0007669"/>
    <property type="project" value="UniProtKB-UniRule"/>
</dbReference>
<dbReference type="PRINTS" id="PR00094">
    <property type="entry name" value="ADENYLTKNASE"/>
</dbReference>
<feature type="binding site" evidence="7">
    <location>
        <position position="109"/>
    </location>
    <ligand>
        <name>AMP</name>
        <dbReference type="ChEBI" id="CHEBI:456215"/>
    </ligand>
</feature>
<dbReference type="GO" id="GO:0046039">
    <property type="term" value="P:GTP metabolic process"/>
    <property type="evidence" value="ECO:0007669"/>
    <property type="project" value="UniProtKB-UniRule"/>
</dbReference>
<evidence type="ECO:0000256" key="5">
    <source>
        <dbReference type="ARBA" id="ARBA00023128"/>
    </source>
</evidence>
<evidence type="ECO:0000259" key="8">
    <source>
        <dbReference type="Pfam" id="PF05191"/>
    </source>
</evidence>
<keyword evidence="3 7" id="KW-0547">Nucleotide-binding</keyword>
<dbReference type="GO" id="GO:0005525">
    <property type="term" value="F:GTP binding"/>
    <property type="evidence" value="ECO:0007669"/>
    <property type="project" value="UniProtKB-KW"/>
</dbReference>
<dbReference type="Pfam" id="PF00406">
    <property type="entry name" value="ADK"/>
    <property type="match status" value="1"/>
</dbReference>
<dbReference type="EC" id="2.7.4.10" evidence="7"/>
<evidence type="ECO:0000256" key="1">
    <source>
        <dbReference type="ARBA" id="ARBA00004305"/>
    </source>
</evidence>
<feature type="binding site" evidence="7">
    <location>
        <position position="177"/>
    </location>
    <ligand>
        <name>AMP</name>
        <dbReference type="ChEBI" id="CHEBI:456215"/>
    </ligand>
</feature>
<sequence>MKTANRLISLAKPARMLLIGAPGAGKGTQTERILNKFAGIGALSSGDILRRNISQKTQIGVQAESIIKSGKLVDDELIASVVKSELESKSWLNQKNSWILDGFPRTEGQAVLLHETLGPLNADLNMVIHLKVPEDIILERIENRYVHIPSGRVYNLTFNPPKVSGRDDITGEPLSKRPDDIPAVFKQRLDSFRDVTEPLLEFYDKRGVLKVVSGISSDIIYPQLEKLIAESFCQN</sequence>
<evidence type="ECO:0000256" key="4">
    <source>
        <dbReference type="ARBA" id="ARBA00022777"/>
    </source>
</evidence>
<organism evidence="9 10">
    <name type="scientific">Nadsonia fulvescens var. elongata DSM 6958</name>
    <dbReference type="NCBI Taxonomy" id="857566"/>
    <lineage>
        <taxon>Eukaryota</taxon>
        <taxon>Fungi</taxon>
        <taxon>Dikarya</taxon>
        <taxon>Ascomycota</taxon>
        <taxon>Saccharomycotina</taxon>
        <taxon>Dipodascomycetes</taxon>
        <taxon>Dipodascales</taxon>
        <taxon>Dipodascales incertae sedis</taxon>
        <taxon>Nadsonia</taxon>
    </lineage>
</organism>
<evidence type="ECO:0000256" key="7">
    <source>
        <dbReference type="HAMAP-Rule" id="MF_03169"/>
    </source>
</evidence>
<dbReference type="InterPro" id="IPR028586">
    <property type="entry name" value="AK3/Ak4_mitochondrial"/>
</dbReference>
<feature type="binding site" evidence="7">
    <location>
        <position position="188"/>
    </location>
    <ligand>
        <name>AMP</name>
        <dbReference type="ChEBI" id="CHEBI:456215"/>
    </ligand>
</feature>
<evidence type="ECO:0000256" key="3">
    <source>
        <dbReference type="ARBA" id="ARBA00022741"/>
    </source>
</evidence>
<dbReference type="GO" id="GO:0046041">
    <property type="term" value="P:ITP metabolic process"/>
    <property type="evidence" value="ECO:0007669"/>
    <property type="project" value="UniProtKB-UniRule"/>
</dbReference>
<dbReference type="HAMAP" id="MF_03169">
    <property type="entry name" value="Adenylate_kinase_AK3"/>
    <property type="match status" value="1"/>
</dbReference>
<feature type="domain" description="Adenylate kinase active site lid" evidence="8">
    <location>
        <begin position="144"/>
        <end position="179"/>
    </location>
</feature>
<dbReference type="InterPro" id="IPR027417">
    <property type="entry name" value="P-loop_NTPase"/>
</dbReference>
<dbReference type="InterPro" id="IPR000850">
    <property type="entry name" value="Adenylat/UMP-CMP_kin"/>
</dbReference>
<dbReference type="SUPFAM" id="SSF52540">
    <property type="entry name" value="P-loop containing nucleoside triphosphate hydrolases"/>
    <property type="match status" value="1"/>
</dbReference>
<dbReference type="GO" id="GO:0004017">
    <property type="term" value="F:AMP kinase activity"/>
    <property type="evidence" value="ECO:0007669"/>
    <property type="project" value="InterPro"/>
</dbReference>
<dbReference type="STRING" id="857566.A0A1E3PKW0"/>
<keyword evidence="6 7" id="KW-0342">GTP-binding</keyword>
<keyword evidence="5 7" id="KW-0496">Mitochondrion</keyword>
<comment type="function">
    <text evidence="7">Involved in maintaining the homeostasis of cellular nucleotides by catalyzing the interconversion of nucleoside phosphates. Has GTP:AMP phosphotransferase and ITP:AMP phosphotransferase activities.</text>
</comment>
<feature type="region of interest" description="NMPbind" evidence="7">
    <location>
        <begin position="44"/>
        <end position="73"/>
    </location>
</feature>
<comment type="similarity">
    <text evidence="7">Belongs to the adenylate kinase family. AK3 subfamily.</text>
</comment>
<feature type="region of interest" description="LID" evidence="7">
    <location>
        <begin position="143"/>
        <end position="180"/>
    </location>
</feature>
<dbReference type="InterPro" id="IPR006259">
    <property type="entry name" value="Adenyl_kin_sub"/>
</dbReference>
<comment type="subunit">
    <text evidence="7">Monomer.</text>
</comment>
<evidence type="ECO:0000313" key="9">
    <source>
        <dbReference type="EMBL" id="ODQ65592.1"/>
    </source>
</evidence>
<dbReference type="InterPro" id="IPR033690">
    <property type="entry name" value="Adenylat_kinase_CS"/>
</dbReference>
<dbReference type="EMBL" id="KV454409">
    <property type="protein sequence ID" value="ODQ65592.1"/>
    <property type="molecule type" value="Genomic_DNA"/>
</dbReference>
<evidence type="ECO:0000256" key="6">
    <source>
        <dbReference type="ARBA" id="ARBA00023134"/>
    </source>
</evidence>
<dbReference type="GO" id="GO:0046899">
    <property type="term" value="F:nucleoside triphosphate adenylate kinase activity"/>
    <property type="evidence" value="ECO:0007669"/>
    <property type="project" value="UniProtKB-UniRule"/>
</dbReference>
<comment type="domain">
    <text evidence="7">Consists of three domains, a large central CORE domain and two small peripheral domains, NMPbind and LID, which undergo movements during catalysis. The LID domain closes over the site of phosphoryl transfer upon GTP binding. Assembling and dissambling the active center during each catalytic cycle provides an effective means to prevent GTP hydrolysis.</text>
</comment>
<dbReference type="OrthoDB" id="439792at2759"/>
<dbReference type="NCBIfam" id="TIGR01351">
    <property type="entry name" value="adk"/>
    <property type="match status" value="1"/>
</dbReference>
<dbReference type="GO" id="GO:0046033">
    <property type="term" value="P:AMP metabolic process"/>
    <property type="evidence" value="ECO:0007669"/>
    <property type="project" value="UniProtKB-UniRule"/>
</dbReference>
<keyword evidence="2 7" id="KW-0808">Transferase</keyword>
<dbReference type="InterPro" id="IPR007862">
    <property type="entry name" value="Adenylate_kinase_lid-dom"/>
</dbReference>
<comment type="subcellular location">
    <subcellularLocation>
        <location evidence="1 7">Mitochondrion matrix</location>
    </subcellularLocation>
</comment>
<feature type="binding site" evidence="7">
    <location>
        <position position="217"/>
    </location>
    <ligand>
        <name>GTP</name>
        <dbReference type="ChEBI" id="CHEBI:37565"/>
    </ligand>
</feature>